<keyword evidence="5" id="KW-0597">Phosphoprotein</keyword>
<evidence type="ECO:0000313" key="18">
    <source>
        <dbReference type="EMBL" id="OOZ39033.1"/>
    </source>
</evidence>
<dbReference type="InterPro" id="IPR013656">
    <property type="entry name" value="PAS_4"/>
</dbReference>
<dbReference type="InterPro" id="IPR050736">
    <property type="entry name" value="Sensor_HK_Regulatory"/>
</dbReference>
<feature type="domain" description="Histidine kinase" evidence="16">
    <location>
        <begin position="422"/>
        <end position="640"/>
    </location>
</feature>
<dbReference type="PRINTS" id="PR00344">
    <property type="entry name" value="BCTRLSENSOR"/>
</dbReference>
<dbReference type="CDD" id="cd00130">
    <property type="entry name" value="PAS"/>
    <property type="match status" value="1"/>
</dbReference>
<keyword evidence="12" id="KW-0902">Two-component regulatory system</keyword>
<evidence type="ECO:0000256" key="2">
    <source>
        <dbReference type="ARBA" id="ARBA00004651"/>
    </source>
</evidence>
<dbReference type="PANTHER" id="PTHR43711">
    <property type="entry name" value="TWO-COMPONENT HISTIDINE KINASE"/>
    <property type="match status" value="1"/>
</dbReference>
<dbReference type="SUPFAM" id="SSF47384">
    <property type="entry name" value="Homodimeric domain of signal transducing histidine kinase"/>
    <property type="match status" value="1"/>
</dbReference>
<evidence type="ECO:0000256" key="14">
    <source>
        <dbReference type="SAM" id="Coils"/>
    </source>
</evidence>
<dbReference type="Gene3D" id="1.10.287.130">
    <property type="match status" value="1"/>
</dbReference>
<dbReference type="EC" id="2.7.13.3" evidence="3"/>
<evidence type="ECO:0000256" key="13">
    <source>
        <dbReference type="ARBA" id="ARBA00023136"/>
    </source>
</evidence>
<dbReference type="Pfam" id="PF08448">
    <property type="entry name" value="PAS_4"/>
    <property type="match status" value="1"/>
</dbReference>
<dbReference type="EMBL" id="MPRL01000063">
    <property type="protein sequence ID" value="OOZ39033.1"/>
    <property type="molecule type" value="Genomic_DNA"/>
</dbReference>
<accession>A0A1T2L1N9</accession>
<dbReference type="Proteomes" id="UP000191110">
    <property type="component" value="Unassembled WGS sequence"/>
</dbReference>
<dbReference type="Pfam" id="PF00512">
    <property type="entry name" value="HisKA"/>
    <property type="match status" value="1"/>
</dbReference>
<dbReference type="FunFam" id="1.10.287.130:FF:000001">
    <property type="entry name" value="Two-component sensor histidine kinase"/>
    <property type="match status" value="1"/>
</dbReference>
<gene>
    <name evidence="18" type="ORF">BOW53_13160</name>
</gene>
<dbReference type="Gene3D" id="6.10.340.10">
    <property type="match status" value="1"/>
</dbReference>
<dbReference type="InterPro" id="IPR036097">
    <property type="entry name" value="HisK_dim/P_sf"/>
</dbReference>
<dbReference type="GO" id="GO:0005524">
    <property type="term" value="F:ATP binding"/>
    <property type="evidence" value="ECO:0007669"/>
    <property type="project" value="UniProtKB-KW"/>
</dbReference>
<dbReference type="InterPro" id="IPR003660">
    <property type="entry name" value="HAMP_dom"/>
</dbReference>
<comment type="subcellular location">
    <subcellularLocation>
        <location evidence="2">Cell membrane</location>
        <topology evidence="2">Multi-pass membrane protein</topology>
    </subcellularLocation>
</comment>
<evidence type="ECO:0000259" key="16">
    <source>
        <dbReference type="PROSITE" id="PS50109"/>
    </source>
</evidence>
<dbReference type="InterPro" id="IPR004358">
    <property type="entry name" value="Sig_transdc_His_kin-like_C"/>
</dbReference>
<evidence type="ECO:0000256" key="5">
    <source>
        <dbReference type="ARBA" id="ARBA00022553"/>
    </source>
</evidence>
<dbReference type="PROSITE" id="PS50885">
    <property type="entry name" value="HAMP"/>
    <property type="match status" value="1"/>
</dbReference>
<dbReference type="Pfam" id="PF02518">
    <property type="entry name" value="HATPase_c"/>
    <property type="match status" value="1"/>
</dbReference>
<dbReference type="SMART" id="SM00387">
    <property type="entry name" value="HATPase_c"/>
    <property type="match status" value="1"/>
</dbReference>
<evidence type="ECO:0000256" key="15">
    <source>
        <dbReference type="SAM" id="Phobius"/>
    </source>
</evidence>
<dbReference type="InterPro" id="IPR000014">
    <property type="entry name" value="PAS"/>
</dbReference>
<evidence type="ECO:0000313" key="19">
    <source>
        <dbReference type="Proteomes" id="UP000191110"/>
    </source>
</evidence>
<evidence type="ECO:0000256" key="3">
    <source>
        <dbReference type="ARBA" id="ARBA00012438"/>
    </source>
</evidence>
<keyword evidence="13 15" id="KW-0472">Membrane</keyword>
<dbReference type="SUPFAM" id="SSF55785">
    <property type="entry name" value="PYP-like sensor domain (PAS domain)"/>
    <property type="match status" value="1"/>
</dbReference>
<reference evidence="18 19" key="1">
    <citation type="submission" date="2016-11" db="EMBL/GenBank/DDBJ databases">
        <title>Mixed transmission modes and dynamic genome evolution in an obligate animal-bacterial symbiosis.</title>
        <authorList>
            <person name="Russell S.L."/>
            <person name="Corbett-Detig R.B."/>
            <person name="Cavanaugh C.M."/>
        </authorList>
    </citation>
    <scope>NUCLEOTIDE SEQUENCE [LARGE SCALE GENOMIC DNA]</scope>
    <source>
        <strain evidence="18">Sveles-Q1</strain>
    </source>
</reference>
<evidence type="ECO:0000256" key="1">
    <source>
        <dbReference type="ARBA" id="ARBA00000085"/>
    </source>
</evidence>
<dbReference type="GO" id="GO:0000155">
    <property type="term" value="F:phosphorelay sensor kinase activity"/>
    <property type="evidence" value="ECO:0007669"/>
    <property type="project" value="InterPro"/>
</dbReference>
<dbReference type="InterPro" id="IPR003661">
    <property type="entry name" value="HisK_dim/P_dom"/>
</dbReference>
<dbReference type="CDD" id="cd06225">
    <property type="entry name" value="HAMP"/>
    <property type="match status" value="1"/>
</dbReference>
<dbReference type="InterPro" id="IPR036890">
    <property type="entry name" value="HATPase_C_sf"/>
</dbReference>
<dbReference type="Gene3D" id="3.30.450.20">
    <property type="entry name" value="PAS domain"/>
    <property type="match status" value="2"/>
</dbReference>
<evidence type="ECO:0000259" key="17">
    <source>
        <dbReference type="PROSITE" id="PS50885"/>
    </source>
</evidence>
<evidence type="ECO:0000256" key="6">
    <source>
        <dbReference type="ARBA" id="ARBA00022679"/>
    </source>
</evidence>
<keyword evidence="14" id="KW-0175">Coiled coil</keyword>
<dbReference type="SUPFAM" id="SSF103190">
    <property type="entry name" value="Sensory domain-like"/>
    <property type="match status" value="1"/>
</dbReference>
<organism evidence="18 19">
    <name type="scientific">Solemya pervernicosa gill symbiont</name>
    <dbReference type="NCBI Taxonomy" id="642797"/>
    <lineage>
        <taxon>Bacteria</taxon>
        <taxon>Pseudomonadati</taxon>
        <taxon>Pseudomonadota</taxon>
        <taxon>Gammaproteobacteria</taxon>
        <taxon>sulfur-oxidizing symbionts</taxon>
    </lineage>
</organism>
<comment type="catalytic activity">
    <reaction evidence="1">
        <text>ATP + protein L-histidine = ADP + protein N-phospho-L-histidine.</text>
        <dbReference type="EC" id="2.7.13.3"/>
    </reaction>
</comment>
<name>A0A1T2L1N9_9GAMM</name>
<comment type="caution">
    <text evidence="18">The sequence shown here is derived from an EMBL/GenBank/DDBJ whole genome shotgun (WGS) entry which is preliminary data.</text>
</comment>
<evidence type="ECO:0000256" key="11">
    <source>
        <dbReference type="ARBA" id="ARBA00022989"/>
    </source>
</evidence>
<sequence length="640" mass="71512">MRVDRVGEKTRVVPRDLMQNKHDRRYVSETIKLPAGSIYLSEINLNREHGRISEPYMPVLRAATPVYDNGGELFGLVVINMDFGRQLDVIKRAQQGIGQSLYVTNSLGSYLVHPNRDKEFGFDLGHDERVQRDFPQLTNLFSPTSHRTIETLLPEDTGDNRVRVFVKIALLRDHPERFVTVGLSQPYDDVIASQSTALANAIGFSLLLIVIGIAAAYAFSGLLVRPIGLVTQRIDDFMHGRETGSLPIERSDEIGMLARAFRDLERQVRSSEENLQGLNRDLEGLVVNRTRELTRFKNTLDLTMDCVLIFSAERLEIFYANQGAVEQVGFPREMLLNMKPFDVMPLLDEVQFRRLLEPMLSGELSFTSFETVHRSKAGVDIPVEVLLQYIAPEGEQARFVAIIRDITERNRIDQMKSDFISTVSHELRTPLTSIRGALGLLVGGAAGDLPKQQYEMVDIAHKNSDRLIHLINDLLDMEKITSGKMEFNNEPQLLMPLVDSAMAESHAYAQQFGVEYQIVSSSSTTRVNVDSDRLRQVLFNLLSNAAKFSAGATRVEIAVIDNGPQVRVAVTDYGGGIPVEFRNQIFEKFTQADASSTRSMGGTGLGLTISKSIIAQMGGTIGFETEVGRGTTFYFELQTV</sequence>
<proteinExistence type="predicted"/>
<dbReference type="InterPro" id="IPR035965">
    <property type="entry name" value="PAS-like_dom_sf"/>
</dbReference>
<dbReference type="PROSITE" id="PS50109">
    <property type="entry name" value="HIS_KIN"/>
    <property type="match status" value="1"/>
</dbReference>
<dbReference type="OrthoDB" id="9804645at2"/>
<keyword evidence="8" id="KW-0547">Nucleotide-binding</keyword>
<evidence type="ECO:0000256" key="8">
    <source>
        <dbReference type="ARBA" id="ARBA00022741"/>
    </source>
</evidence>
<feature type="coiled-coil region" evidence="14">
    <location>
        <begin position="261"/>
        <end position="288"/>
    </location>
</feature>
<keyword evidence="4" id="KW-1003">Cell membrane</keyword>
<dbReference type="CDD" id="cd16922">
    <property type="entry name" value="HATPase_EvgS-ArcB-TorS-like"/>
    <property type="match status" value="1"/>
</dbReference>
<dbReference type="SUPFAM" id="SSF158472">
    <property type="entry name" value="HAMP domain-like"/>
    <property type="match status" value="1"/>
</dbReference>
<evidence type="ECO:0000256" key="7">
    <source>
        <dbReference type="ARBA" id="ARBA00022692"/>
    </source>
</evidence>
<dbReference type="SMART" id="SM00304">
    <property type="entry name" value="HAMP"/>
    <property type="match status" value="1"/>
</dbReference>
<dbReference type="InterPro" id="IPR005467">
    <property type="entry name" value="His_kinase_dom"/>
</dbReference>
<dbReference type="Pfam" id="PF00672">
    <property type="entry name" value="HAMP"/>
    <property type="match status" value="1"/>
</dbReference>
<dbReference type="GO" id="GO:0005886">
    <property type="term" value="C:plasma membrane"/>
    <property type="evidence" value="ECO:0007669"/>
    <property type="project" value="UniProtKB-SubCell"/>
</dbReference>
<dbReference type="PANTHER" id="PTHR43711:SF1">
    <property type="entry name" value="HISTIDINE KINASE 1"/>
    <property type="match status" value="1"/>
</dbReference>
<evidence type="ECO:0000256" key="10">
    <source>
        <dbReference type="ARBA" id="ARBA00022840"/>
    </source>
</evidence>
<dbReference type="InterPro" id="IPR003594">
    <property type="entry name" value="HATPase_dom"/>
</dbReference>
<evidence type="ECO:0000256" key="12">
    <source>
        <dbReference type="ARBA" id="ARBA00023012"/>
    </source>
</evidence>
<dbReference type="FunFam" id="3.30.565.10:FF:000006">
    <property type="entry name" value="Sensor histidine kinase WalK"/>
    <property type="match status" value="1"/>
</dbReference>
<keyword evidence="6" id="KW-0808">Transferase</keyword>
<feature type="domain" description="HAMP" evidence="17">
    <location>
        <begin position="221"/>
        <end position="273"/>
    </location>
</feature>
<keyword evidence="10" id="KW-0067">ATP-binding</keyword>
<keyword evidence="7 15" id="KW-0812">Transmembrane</keyword>
<evidence type="ECO:0000256" key="9">
    <source>
        <dbReference type="ARBA" id="ARBA00022777"/>
    </source>
</evidence>
<dbReference type="AlphaFoldDB" id="A0A1T2L1N9"/>
<dbReference type="InterPro" id="IPR029151">
    <property type="entry name" value="Sensor-like_sf"/>
</dbReference>
<dbReference type="InterPro" id="IPR048760">
    <property type="entry name" value="VP0354-like_sensor_dom"/>
</dbReference>
<dbReference type="CDD" id="cd00082">
    <property type="entry name" value="HisKA"/>
    <property type="match status" value="1"/>
</dbReference>
<dbReference type="SUPFAM" id="SSF55874">
    <property type="entry name" value="ATPase domain of HSP90 chaperone/DNA topoisomerase II/histidine kinase"/>
    <property type="match status" value="1"/>
</dbReference>
<dbReference type="NCBIfam" id="TIGR00229">
    <property type="entry name" value="sensory_box"/>
    <property type="match status" value="1"/>
</dbReference>
<dbReference type="Gene3D" id="3.30.565.10">
    <property type="entry name" value="Histidine kinase-like ATPase, C-terminal domain"/>
    <property type="match status" value="1"/>
</dbReference>
<dbReference type="RefSeq" id="WP_078484550.1">
    <property type="nucleotide sequence ID" value="NZ_MPRL01000063.1"/>
</dbReference>
<keyword evidence="11 15" id="KW-1133">Transmembrane helix</keyword>
<protein>
    <recommendedName>
        <fullName evidence="3">histidine kinase</fullName>
        <ecNumber evidence="3">2.7.13.3</ecNumber>
    </recommendedName>
</protein>
<dbReference type="Pfam" id="PF21623">
    <property type="entry name" value="HK_sensor_dom_bact"/>
    <property type="match status" value="1"/>
</dbReference>
<evidence type="ECO:0000256" key="4">
    <source>
        <dbReference type="ARBA" id="ARBA00022475"/>
    </source>
</evidence>
<keyword evidence="19" id="KW-1185">Reference proteome</keyword>
<feature type="transmembrane region" description="Helical" evidence="15">
    <location>
        <begin position="201"/>
        <end position="224"/>
    </location>
</feature>
<dbReference type="SMART" id="SM00388">
    <property type="entry name" value="HisKA"/>
    <property type="match status" value="1"/>
</dbReference>
<dbReference type="SMART" id="SM00091">
    <property type="entry name" value="PAS"/>
    <property type="match status" value="1"/>
</dbReference>
<keyword evidence="9" id="KW-0418">Kinase</keyword>